<reference evidence="10 11" key="1">
    <citation type="submission" date="2015-10" db="EMBL/GenBank/DDBJ databases">
        <title>Metagenome-Assembled Genomes uncover a global brackish microbiome.</title>
        <authorList>
            <person name="Hugerth L.W."/>
            <person name="Larsson J."/>
            <person name="Alneberg J."/>
            <person name="Lindh M.V."/>
            <person name="Legrand C."/>
            <person name="Pinhassi J."/>
            <person name="Andersson A.F."/>
        </authorList>
    </citation>
    <scope>NUCLEOTIDE SEQUENCE [LARGE SCALE GENOMIC DNA]</scope>
    <source>
        <strain evidence="10">BACL15 MAG-120619-bin91</strain>
    </source>
</reference>
<comment type="subunit">
    <text evidence="8">F-type ATPases have 2 components, CF(1) - the catalytic core - and CF(0) - the membrane proton channel. CF(1) has five subunits: alpha(3), beta(3), gamma(1), delta(1), epsilon(1). CF(0) has three main subunits: a, b and c.</text>
</comment>
<dbReference type="SUPFAM" id="SSF51344">
    <property type="entry name" value="Epsilon subunit of F1F0-ATP synthase N-terminal domain"/>
    <property type="match status" value="1"/>
</dbReference>
<evidence type="ECO:0000313" key="11">
    <source>
        <dbReference type="Proteomes" id="UP000053274"/>
    </source>
</evidence>
<comment type="subcellular location">
    <subcellularLocation>
        <location evidence="1">Cell membrane</location>
        <topology evidence="1">Peripheral membrane protein</topology>
    </subcellularLocation>
</comment>
<dbReference type="EMBL" id="LIAM01000002">
    <property type="protein sequence ID" value="KRO36672.1"/>
    <property type="molecule type" value="Genomic_DNA"/>
</dbReference>
<gene>
    <name evidence="10" type="ORF">ABR54_00765</name>
</gene>
<dbReference type="GO" id="GO:0046933">
    <property type="term" value="F:proton-transporting ATP synthase activity, rotational mechanism"/>
    <property type="evidence" value="ECO:0007669"/>
    <property type="project" value="InterPro"/>
</dbReference>
<dbReference type="GO" id="GO:0005886">
    <property type="term" value="C:plasma membrane"/>
    <property type="evidence" value="ECO:0007669"/>
    <property type="project" value="UniProtKB-SubCell"/>
</dbReference>
<dbReference type="Proteomes" id="UP000053274">
    <property type="component" value="Unassembled WGS sequence"/>
</dbReference>
<protein>
    <submittedName>
        <fullName evidence="10">ATP synthase F0F1 subunit epsilon</fullName>
    </submittedName>
</protein>
<proteinExistence type="inferred from homology"/>
<evidence type="ECO:0000256" key="3">
    <source>
        <dbReference type="ARBA" id="ARBA00022448"/>
    </source>
</evidence>
<dbReference type="AlphaFoldDB" id="A0A0R2PIF1"/>
<evidence type="ECO:0000256" key="4">
    <source>
        <dbReference type="ARBA" id="ARBA00023065"/>
    </source>
</evidence>
<keyword evidence="6 8" id="KW-0139">CF(1)</keyword>
<dbReference type="Gene3D" id="2.60.15.10">
    <property type="entry name" value="F0F1 ATP synthase delta/epsilon subunit, N-terminal"/>
    <property type="match status" value="1"/>
</dbReference>
<keyword evidence="7 8" id="KW-0066">ATP synthesis</keyword>
<dbReference type="PANTHER" id="PTHR13822">
    <property type="entry name" value="ATP SYNTHASE DELTA/EPSILON CHAIN"/>
    <property type="match status" value="1"/>
</dbReference>
<dbReference type="PANTHER" id="PTHR13822:SF10">
    <property type="entry name" value="ATP SYNTHASE EPSILON CHAIN, CHLOROPLASTIC"/>
    <property type="match status" value="1"/>
</dbReference>
<keyword evidence="4 8" id="KW-0406">Ion transport</keyword>
<comment type="caution">
    <text evidence="10">The sequence shown here is derived from an EMBL/GenBank/DDBJ whole genome shotgun (WGS) entry which is preliminary data.</text>
</comment>
<comment type="similarity">
    <text evidence="2 8">Belongs to the ATPase epsilon chain family.</text>
</comment>
<evidence type="ECO:0000256" key="1">
    <source>
        <dbReference type="ARBA" id="ARBA00004202"/>
    </source>
</evidence>
<dbReference type="InterPro" id="IPR001469">
    <property type="entry name" value="ATP_synth_F1_dsu/esu"/>
</dbReference>
<dbReference type="GO" id="GO:0045259">
    <property type="term" value="C:proton-transporting ATP synthase complex"/>
    <property type="evidence" value="ECO:0007669"/>
    <property type="project" value="UniProtKB-KW"/>
</dbReference>
<dbReference type="CDD" id="cd12152">
    <property type="entry name" value="F1-ATPase_delta"/>
    <property type="match status" value="1"/>
</dbReference>
<evidence type="ECO:0000256" key="8">
    <source>
        <dbReference type="RuleBase" id="RU003656"/>
    </source>
</evidence>
<dbReference type="NCBIfam" id="NF009977">
    <property type="entry name" value="PRK13442.1"/>
    <property type="match status" value="1"/>
</dbReference>
<evidence type="ECO:0000313" key="10">
    <source>
        <dbReference type="EMBL" id="KRO36672.1"/>
    </source>
</evidence>
<dbReference type="NCBIfam" id="TIGR01216">
    <property type="entry name" value="ATP_synt_epsi"/>
    <property type="match status" value="1"/>
</dbReference>
<dbReference type="InterPro" id="IPR036771">
    <property type="entry name" value="ATPsynth_dsu/esu_N"/>
</dbReference>
<evidence type="ECO:0000256" key="5">
    <source>
        <dbReference type="ARBA" id="ARBA00023136"/>
    </source>
</evidence>
<keyword evidence="3 8" id="KW-0813">Transport</keyword>
<dbReference type="InterPro" id="IPR020546">
    <property type="entry name" value="ATP_synth_F1_dsu/esu_N"/>
</dbReference>
<evidence type="ECO:0000256" key="6">
    <source>
        <dbReference type="ARBA" id="ARBA00023196"/>
    </source>
</evidence>
<organism evidence="10 11">
    <name type="scientific">Actinobacteria bacterium BACL15 MAG-120619-bin91</name>
    <dbReference type="NCBI Taxonomy" id="1655562"/>
    <lineage>
        <taxon>Bacteria</taxon>
        <taxon>Bacillati</taxon>
        <taxon>Actinomycetota</taxon>
        <taxon>Actinomycetes</taxon>
        <taxon>Actinomycetes incertae sedis</taxon>
        <taxon>ac1 cluster</taxon>
    </lineage>
</organism>
<dbReference type="Pfam" id="PF02823">
    <property type="entry name" value="ATP-synt_DE_N"/>
    <property type="match status" value="1"/>
</dbReference>
<feature type="domain" description="ATP synthase F1 complex delta/epsilon subunit N-terminal" evidence="9">
    <location>
        <begin position="3"/>
        <end position="81"/>
    </location>
</feature>
<sequence length="83" mass="8681">MVLKVELVSPTARVWSGEATSVSARTIEGDIGILSNHSPLFGVLVDGQVVIHGTNGEATEFKVSGGFLSVANNRVSILTESIN</sequence>
<accession>A0A0R2PIF1</accession>
<name>A0A0R2PIF1_9ACTN</name>
<evidence type="ECO:0000256" key="7">
    <source>
        <dbReference type="ARBA" id="ARBA00023310"/>
    </source>
</evidence>
<evidence type="ECO:0000256" key="2">
    <source>
        <dbReference type="ARBA" id="ARBA00005712"/>
    </source>
</evidence>
<keyword evidence="5" id="KW-0472">Membrane</keyword>
<evidence type="ECO:0000259" key="9">
    <source>
        <dbReference type="Pfam" id="PF02823"/>
    </source>
</evidence>